<dbReference type="KEGG" id="plal:FXN65_12320"/>
<evidence type="ECO:0000259" key="1">
    <source>
        <dbReference type="SMART" id="SM00897"/>
    </source>
</evidence>
<protein>
    <submittedName>
        <fullName evidence="3">GfdT protein</fullName>
    </submittedName>
</protein>
<accession>A0A5J6QQA4</accession>
<dbReference type="Pfam" id="PF10442">
    <property type="entry name" value="FIST_C"/>
    <property type="match status" value="1"/>
</dbReference>
<dbReference type="SMART" id="SM00897">
    <property type="entry name" value="FIST"/>
    <property type="match status" value="1"/>
</dbReference>
<dbReference type="PANTHER" id="PTHR40252:SF2">
    <property type="entry name" value="BLR0328 PROTEIN"/>
    <property type="match status" value="1"/>
</dbReference>
<dbReference type="PANTHER" id="PTHR40252">
    <property type="entry name" value="BLR0328 PROTEIN"/>
    <property type="match status" value="1"/>
</dbReference>
<proteinExistence type="predicted"/>
<dbReference type="Pfam" id="PF08495">
    <property type="entry name" value="FIST"/>
    <property type="match status" value="1"/>
</dbReference>
<keyword evidence="4" id="KW-1185">Reference proteome</keyword>
<name>A0A5J6QQA4_9GAMM</name>
<dbReference type="SMART" id="SM01204">
    <property type="entry name" value="FIST_C"/>
    <property type="match status" value="1"/>
</dbReference>
<feature type="domain" description="FIST C-domain" evidence="2">
    <location>
        <begin position="236"/>
        <end position="367"/>
    </location>
</feature>
<reference evidence="3 4" key="1">
    <citation type="submission" date="2019-08" db="EMBL/GenBank/DDBJ databases">
        <title>Whole-genome Sequencing of e-waste polymer degrading bacterium Pseudomonas sp. strain PE08.</title>
        <authorList>
            <person name="Kirdat K."/>
            <person name="Debbarma P."/>
            <person name="Narawade N."/>
            <person name="Suyal D."/>
            <person name="Thorat V."/>
            <person name="Shouche Y."/>
            <person name="Goel R."/>
            <person name="Yadav A."/>
        </authorList>
    </citation>
    <scope>NUCLEOTIDE SEQUENCE [LARGE SCALE GENOMIC DNA]</scope>
    <source>
        <strain evidence="3 4">PE08</strain>
    </source>
</reference>
<dbReference type="InterPro" id="IPR019494">
    <property type="entry name" value="FIST_C"/>
</dbReference>
<dbReference type="EMBL" id="CP043311">
    <property type="protein sequence ID" value="QEY62819.1"/>
    <property type="molecule type" value="Genomic_DNA"/>
</dbReference>
<organism evidence="3 4">
    <name type="scientific">Metapseudomonas lalkuanensis</name>
    <dbReference type="NCBI Taxonomy" id="2604832"/>
    <lineage>
        <taxon>Bacteria</taxon>
        <taxon>Pseudomonadati</taxon>
        <taxon>Pseudomonadota</taxon>
        <taxon>Gammaproteobacteria</taxon>
        <taxon>Pseudomonadales</taxon>
        <taxon>Pseudomonadaceae</taxon>
        <taxon>Metapseudomonas</taxon>
    </lineage>
</organism>
<dbReference type="NCBIfam" id="NF041558">
    <property type="entry name" value="NosP"/>
    <property type="match status" value="1"/>
</dbReference>
<evidence type="ECO:0000259" key="2">
    <source>
        <dbReference type="SMART" id="SM01204"/>
    </source>
</evidence>
<evidence type="ECO:0000313" key="4">
    <source>
        <dbReference type="Proteomes" id="UP000327179"/>
    </source>
</evidence>
<evidence type="ECO:0000313" key="3">
    <source>
        <dbReference type="EMBL" id="QEY62819.1"/>
    </source>
</evidence>
<gene>
    <name evidence="3" type="ORF">FXN65_12320</name>
</gene>
<dbReference type="RefSeq" id="WP_151133475.1">
    <property type="nucleotide sequence ID" value="NZ_CP043311.1"/>
</dbReference>
<sequence>MLEEPAEGVVTAMSLASEAEAVAQDLARQLIHPYLGFVLFFCSAEYDLEALGQALEQYFGGVRLVGCTSAGEITPLGYGRNCVSAVGFDHRSFSIASALVDEMDRFGLIDAQQLVERLVQDCRANSLAPIKGHSFALTLLDGLSSREEVVLAALGAAFGSIPHFGGSAADDHHLKHTHVYYEGRFHAGAAVVVLVNTALDFEVFSTHHILPGTEKLVVTRADNASRRVFELNAEPAAEVYARMIGVPLGALDLRMFAAHPLAVRLGDSYYVRSIQRVNPDLSLTFYCAVENGIVLTAMRTGPLLPNLEALFERLGERLGAPLLTIGCDCFLRRLEIENDVDAVARTSEILRRQRVIGFNSYGEQFNGMHINQTFTGVAIGRRGRNGGH</sequence>
<dbReference type="AlphaFoldDB" id="A0A5J6QQA4"/>
<feature type="domain" description="FIST" evidence="1">
    <location>
        <begin position="33"/>
        <end position="235"/>
    </location>
</feature>
<dbReference type="Proteomes" id="UP000327179">
    <property type="component" value="Chromosome"/>
</dbReference>
<dbReference type="InterPro" id="IPR013702">
    <property type="entry name" value="FIST_domain_N"/>
</dbReference>